<dbReference type="Gene3D" id="1.20.5.4130">
    <property type="match status" value="1"/>
</dbReference>
<evidence type="ECO:0000256" key="4">
    <source>
        <dbReference type="ARBA" id="ARBA00022741"/>
    </source>
</evidence>
<dbReference type="Pfam" id="PF00931">
    <property type="entry name" value="NB-ARC"/>
    <property type="match status" value="1"/>
</dbReference>
<dbReference type="STRING" id="39946.B8AVD9"/>
<dbReference type="InterPro" id="IPR002182">
    <property type="entry name" value="NB-ARC"/>
</dbReference>
<keyword evidence="5" id="KW-0611">Plant defense</keyword>
<dbReference type="HOGENOM" id="CLU_044782_0_0_1"/>
<organism evidence="8 9">
    <name type="scientific">Oryza sativa subsp. indica</name>
    <name type="common">Rice</name>
    <dbReference type="NCBI Taxonomy" id="39946"/>
    <lineage>
        <taxon>Eukaryota</taxon>
        <taxon>Viridiplantae</taxon>
        <taxon>Streptophyta</taxon>
        <taxon>Embryophyta</taxon>
        <taxon>Tracheophyta</taxon>
        <taxon>Spermatophyta</taxon>
        <taxon>Magnoliopsida</taxon>
        <taxon>Liliopsida</taxon>
        <taxon>Poales</taxon>
        <taxon>Poaceae</taxon>
        <taxon>BOP clade</taxon>
        <taxon>Oryzoideae</taxon>
        <taxon>Oryzeae</taxon>
        <taxon>Oryzinae</taxon>
        <taxon>Oryza</taxon>
        <taxon>Oryza sativa</taxon>
    </lineage>
</organism>
<comment type="similarity">
    <text evidence="1">Belongs to the disease resistance NB-LRR family.</text>
</comment>
<evidence type="ECO:0000313" key="8">
    <source>
        <dbReference type="EMBL" id="EEC76803.1"/>
    </source>
</evidence>
<evidence type="ECO:0000313" key="9">
    <source>
        <dbReference type="Proteomes" id="UP000007015"/>
    </source>
</evidence>
<evidence type="ECO:0000256" key="1">
    <source>
        <dbReference type="ARBA" id="ARBA00008894"/>
    </source>
</evidence>
<evidence type="ECO:0000259" key="6">
    <source>
        <dbReference type="Pfam" id="PF00931"/>
    </source>
</evidence>
<feature type="domain" description="Disease resistance N-terminal" evidence="7">
    <location>
        <begin position="1"/>
        <end position="51"/>
    </location>
</feature>
<protein>
    <submittedName>
        <fullName evidence="8">Uncharacterized protein</fullName>
    </submittedName>
</protein>
<accession>B8AVD9</accession>
<feature type="domain" description="NB-ARC" evidence="6">
    <location>
        <begin position="133"/>
        <end position="190"/>
    </location>
</feature>
<reference evidence="8 9" key="1">
    <citation type="journal article" date="2005" name="PLoS Biol.">
        <title>The genomes of Oryza sativa: a history of duplications.</title>
        <authorList>
            <person name="Yu J."/>
            <person name="Wang J."/>
            <person name="Lin W."/>
            <person name="Li S."/>
            <person name="Li H."/>
            <person name="Zhou J."/>
            <person name="Ni P."/>
            <person name="Dong W."/>
            <person name="Hu S."/>
            <person name="Zeng C."/>
            <person name="Zhang J."/>
            <person name="Zhang Y."/>
            <person name="Li R."/>
            <person name="Xu Z."/>
            <person name="Li S."/>
            <person name="Li X."/>
            <person name="Zheng H."/>
            <person name="Cong L."/>
            <person name="Lin L."/>
            <person name="Yin J."/>
            <person name="Geng J."/>
            <person name="Li G."/>
            <person name="Shi J."/>
            <person name="Liu J."/>
            <person name="Lv H."/>
            <person name="Li J."/>
            <person name="Wang J."/>
            <person name="Deng Y."/>
            <person name="Ran L."/>
            <person name="Shi X."/>
            <person name="Wang X."/>
            <person name="Wu Q."/>
            <person name="Li C."/>
            <person name="Ren X."/>
            <person name="Wang J."/>
            <person name="Wang X."/>
            <person name="Li D."/>
            <person name="Liu D."/>
            <person name="Zhang X."/>
            <person name="Ji Z."/>
            <person name="Zhao W."/>
            <person name="Sun Y."/>
            <person name="Zhang Z."/>
            <person name="Bao J."/>
            <person name="Han Y."/>
            <person name="Dong L."/>
            <person name="Ji J."/>
            <person name="Chen P."/>
            <person name="Wu S."/>
            <person name="Liu J."/>
            <person name="Xiao Y."/>
            <person name="Bu D."/>
            <person name="Tan J."/>
            <person name="Yang L."/>
            <person name="Ye C."/>
            <person name="Zhang J."/>
            <person name="Xu J."/>
            <person name="Zhou Y."/>
            <person name="Yu Y."/>
            <person name="Zhang B."/>
            <person name="Zhuang S."/>
            <person name="Wei H."/>
            <person name="Liu B."/>
            <person name="Lei M."/>
            <person name="Yu H."/>
            <person name="Li Y."/>
            <person name="Xu H."/>
            <person name="Wei S."/>
            <person name="He X."/>
            <person name="Fang L."/>
            <person name="Zhang Z."/>
            <person name="Zhang Y."/>
            <person name="Huang X."/>
            <person name="Su Z."/>
            <person name="Tong W."/>
            <person name="Li J."/>
            <person name="Tong Z."/>
            <person name="Li S."/>
            <person name="Ye J."/>
            <person name="Wang L."/>
            <person name="Fang L."/>
            <person name="Lei T."/>
            <person name="Chen C."/>
            <person name="Chen H."/>
            <person name="Xu Z."/>
            <person name="Li H."/>
            <person name="Huang H."/>
            <person name="Zhang F."/>
            <person name="Xu H."/>
            <person name="Li N."/>
            <person name="Zhao C."/>
            <person name="Li S."/>
            <person name="Dong L."/>
            <person name="Huang Y."/>
            <person name="Li L."/>
            <person name="Xi Y."/>
            <person name="Qi Q."/>
            <person name="Li W."/>
            <person name="Zhang B."/>
            <person name="Hu W."/>
            <person name="Zhang Y."/>
            <person name="Tian X."/>
            <person name="Jiao Y."/>
            <person name="Liang X."/>
            <person name="Jin J."/>
            <person name="Gao L."/>
            <person name="Zheng W."/>
            <person name="Hao B."/>
            <person name="Liu S."/>
            <person name="Wang W."/>
            <person name="Yuan L."/>
            <person name="Cao M."/>
            <person name="McDermott J."/>
            <person name="Samudrala R."/>
            <person name="Wang J."/>
            <person name="Wong G.K."/>
            <person name="Yang H."/>
        </authorList>
    </citation>
    <scope>NUCLEOTIDE SEQUENCE [LARGE SCALE GENOMIC DNA]</scope>
    <source>
        <strain evidence="9">cv. 93-11</strain>
    </source>
</reference>
<gene>
    <name evidence="8" type="ORF">OsI_14915</name>
</gene>
<dbReference type="GO" id="GO:0006952">
    <property type="term" value="P:defense response"/>
    <property type="evidence" value="ECO:0007669"/>
    <property type="project" value="UniProtKB-KW"/>
</dbReference>
<dbReference type="GO" id="GO:0043531">
    <property type="term" value="F:ADP binding"/>
    <property type="evidence" value="ECO:0007669"/>
    <property type="project" value="InterPro"/>
</dbReference>
<evidence type="ECO:0000256" key="5">
    <source>
        <dbReference type="ARBA" id="ARBA00022821"/>
    </source>
</evidence>
<dbReference type="SUPFAM" id="SSF52540">
    <property type="entry name" value="P-loop containing nucleoside triphosphate hydrolases"/>
    <property type="match status" value="1"/>
</dbReference>
<dbReference type="InterPro" id="IPR027417">
    <property type="entry name" value="P-loop_NTPase"/>
</dbReference>
<dbReference type="AlphaFoldDB" id="B8AVD9"/>
<proteinExistence type="inferred from homology"/>
<dbReference type="Pfam" id="PF18052">
    <property type="entry name" value="Rx_N"/>
    <property type="match status" value="1"/>
</dbReference>
<dbReference type="InterPro" id="IPR041118">
    <property type="entry name" value="Rx_N"/>
</dbReference>
<keyword evidence="3" id="KW-0677">Repeat</keyword>
<dbReference type="Proteomes" id="UP000007015">
    <property type="component" value="Chromosome 4"/>
</dbReference>
<dbReference type="Gramene" id="BGIOSGA015563-TA">
    <property type="protein sequence ID" value="BGIOSGA015563-PA"/>
    <property type="gene ID" value="BGIOSGA015563"/>
</dbReference>
<keyword evidence="9" id="KW-1185">Reference proteome</keyword>
<sequence>MENVIEQLDTAHLTDKVIKGWIAEVRKLAYHVEDVMDKYSYHALQMEEEGFLKKYVVKGSHYAIVFDGIVAEIVQIEQEIQRVIKLKDKWLQPSQLIRNKHSDFERKRSQGCLPELVKDEDLVGIEGNRMLLTGWLYSNELDSTVIIVSGMGGLGKTTIVANVYERGKIRFHAHAWIVVSQTYDVEELLRKDCGRNLKYLALSWCHLGEDPLSLLASHVPYLTFLRLNRVYTTKTLVLSAGCFPELKTLVLKHMPDVNKVEIEDRALPRIEGLHIVSLYNVKKVPEGIEFLRSLKKLWLLHLHKDFNTYWESNGMHEKMAHVQELYRI</sequence>
<dbReference type="PANTHER" id="PTHR19338:SF63">
    <property type="entry name" value="NB-ARC DOMAIN-CONTAINING PROTEIN"/>
    <property type="match status" value="1"/>
</dbReference>
<evidence type="ECO:0000256" key="3">
    <source>
        <dbReference type="ARBA" id="ARBA00022737"/>
    </source>
</evidence>
<evidence type="ECO:0000259" key="7">
    <source>
        <dbReference type="Pfam" id="PF18052"/>
    </source>
</evidence>
<name>B8AVD9_ORYSI</name>
<dbReference type="Gene3D" id="3.40.50.300">
    <property type="entry name" value="P-loop containing nucleotide triphosphate hydrolases"/>
    <property type="match status" value="1"/>
</dbReference>
<dbReference type="SUPFAM" id="SSF52047">
    <property type="entry name" value="RNI-like"/>
    <property type="match status" value="1"/>
</dbReference>
<dbReference type="PANTHER" id="PTHR19338">
    <property type="entry name" value="TRANSLOCASE OF INNER MITOCHONDRIAL MEMBRANE 13 HOMOLOG"/>
    <property type="match status" value="1"/>
</dbReference>
<evidence type="ECO:0000256" key="2">
    <source>
        <dbReference type="ARBA" id="ARBA00022614"/>
    </source>
</evidence>
<dbReference type="EMBL" id="CM000129">
    <property type="protein sequence ID" value="EEC76803.1"/>
    <property type="molecule type" value="Genomic_DNA"/>
</dbReference>
<keyword evidence="2" id="KW-0433">Leucine-rich repeat</keyword>
<keyword evidence="4" id="KW-0547">Nucleotide-binding</keyword>
<dbReference type="OMA" id="CFQALKP"/>